<evidence type="ECO:0000313" key="2">
    <source>
        <dbReference type="Proteomes" id="UP001234297"/>
    </source>
</evidence>
<proteinExistence type="predicted"/>
<protein>
    <submittedName>
        <fullName evidence="1">Uncharacterized protein</fullName>
    </submittedName>
</protein>
<evidence type="ECO:0000313" key="1">
    <source>
        <dbReference type="EMBL" id="KAJ8629418.1"/>
    </source>
</evidence>
<keyword evidence="2" id="KW-1185">Reference proteome</keyword>
<gene>
    <name evidence="1" type="ORF">MRB53_022741</name>
</gene>
<dbReference type="Proteomes" id="UP001234297">
    <property type="component" value="Chromosome 7"/>
</dbReference>
<organism evidence="1 2">
    <name type="scientific">Persea americana</name>
    <name type="common">Avocado</name>
    <dbReference type="NCBI Taxonomy" id="3435"/>
    <lineage>
        <taxon>Eukaryota</taxon>
        <taxon>Viridiplantae</taxon>
        <taxon>Streptophyta</taxon>
        <taxon>Embryophyta</taxon>
        <taxon>Tracheophyta</taxon>
        <taxon>Spermatophyta</taxon>
        <taxon>Magnoliopsida</taxon>
        <taxon>Magnoliidae</taxon>
        <taxon>Laurales</taxon>
        <taxon>Lauraceae</taxon>
        <taxon>Persea</taxon>
    </lineage>
</organism>
<dbReference type="EMBL" id="CM056815">
    <property type="protein sequence ID" value="KAJ8629418.1"/>
    <property type="molecule type" value="Genomic_DNA"/>
</dbReference>
<sequence length="379" mass="43510">MDSNSSLPQDIIFDILSRLPVENLIPLCSLSKQWSNLIYNPSFVNAHTQHVTPKPVFIFQSSNINNTIIAIDMETGKKKAFNFKPENDYSDCLTAIHASCNGLILLETQQDFYVYNPITRRSVALPRLARMADESFCLWSLAYVATTNKYKVVCGTYGSECYECHIVTVGEECDSWRTVKIPTHCLFAFPPVYANGSLHWMIYSMEIEKLDGEWSQLPQSEGRLLTMDIAREVFHTRVHPQCFSGVYTLLEMDGVLCFADHIRNNQLKIWSLKDLEKQEWEEVCCIELGDVLPFGGFLLDTVPVAIFSSPELKIIIKCFDDFFSYEVEFKRLQHLTLDIEWKPGISKFEEQFSPFRSSVKVDEENGEFWLASKFFDGGL</sequence>
<comment type="caution">
    <text evidence="1">The sequence shown here is derived from an EMBL/GenBank/DDBJ whole genome shotgun (WGS) entry which is preliminary data.</text>
</comment>
<name>A0ACC2L8F6_PERAE</name>
<reference evidence="1 2" key="1">
    <citation type="journal article" date="2022" name="Hortic Res">
        <title>A haplotype resolved chromosomal level avocado genome allows analysis of novel avocado genes.</title>
        <authorList>
            <person name="Nath O."/>
            <person name="Fletcher S.J."/>
            <person name="Hayward A."/>
            <person name="Shaw L.M."/>
            <person name="Masouleh A.K."/>
            <person name="Furtado A."/>
            <person name="Henry R.J."/>
            <person name="Mitter N."/>
        </authorList>
    </citation>
    <scope>NUCLEOTIDE SEQUENCE [LARGE SCALE GENOMIC DNA]</scope>
    <source>
        <strain evidence="2">cv. Hass</strain>
    </source>
</reference>
<accession>A0ACC2L8F6</accession>